<dbReference type="SMART" id="SM00387">
    <property type="entry name" value="HATPase_c"/>
    <property type="match status" value="1"/>
</dbReference>
<reference evidence="9" key="1">
    <citation type="journal article" date="2014" name="Front. Microbiol.">
        <title>High frequency of phylogenetically diverse reductive dehalogenase-homologous genes in deep subseafloor sedimentary metagenomes.</title>
        <authorList>
            <person name="Kawai M."/>
            <person name="Futagami T."/>
            <person name="Toyoda A."/>
            <person name="Takaki Y."/>
            <person name="Nishi S."/>
            <person name="Hori S."/>
            <person name="Arai W."/>
            <person name="Tsubouchi T."/>
            <person name="Morono Y."/>
            <person name="Uchiyama I."/>
            <person name="Ito T."/>
            <person name="Fujiyama A."/>
            <person name="Inagaki F."/>
            <person name="Takami H."/>
        </authorList>
    </citation>
    <scope>NUCLEOTIDE SEQUENCE</scope>
    <source>
        <strain evidence="9">Expedition CK06-06</strain>
    </source>
</reference>
<evidence type="ECO:0000256" key="6">
    <source>
        <dbReference type="ARBA" id="ARBA00023012"/>
    </source>
</evidence>
<keyword evidence="7" id="KW-0472">Membrane</keyword>
<evidence type="ECO:0000256" key="5">
    <source>
        <dbReference type="ARBA" id="ARBA00022840"/>
    </source>
</evidence>
<evidence type="ECO:0000256" key="7">
    <source>
        <dbReference type="SAM" id="Phobius"/>
    </source>
</evidence>
<feature type="domain" description="Histidine kinase" evidence="8">
    <location>
        <begin position="96"/>
        <end position="212"/>
    </location>
</feature>
<feature type="non-terminal residue" evidence="9">
    <location>
        <position position="264"/>
    </location>
</feature>
<dbReference type="InterPro" id="IPR004358">
    <property type="entry name" value="Sig_transdc_His_kin-like_C"/>
</dbReference>
<feature type="transmembrane region" description="Helical" evidence="7">
    <location>
        <begin position="239"/>
        <end position="259"/>
    </location>
</feature>
<dbReference type="EMBL" id="BARS01028117">
    <property type="protein sequence ID" value="GAG04711.1"/>
    <property type="molecule type" value="Genomic_DNA"/>
</dbReference>
<organism evidence="9">
    <name type="scientific">marine sediment metagenome</name>
    <dbReference type="NCBI Taxonomy" id="412755"/>
    <lineage>
        <taxon>unclassified sequences</taxon>
        <taxon>metagenomes</taxon>
        <taxon>ecological metagenomes</taxon>
    </lineage>
</organism>
<keyword evidence="3" id="KW-0547">Nucleotide-binding</keyword>
<gene>
    <name evidence="9" type="ORF">S01H1_44098</name>
</gene>
<name>X0VVZ9_9ZZZZ</name>
<evidence type="ECO:0000256" key="4">
    <source>
        <dbReference type="ARBA" id="ARBA00022777"/>
    </source>
</evidence>
<feature type="non-terminal residue" evidence="9">
    <location>
        <position position="1"/>
    </location>
</feature>
<dbReference type="GO" id="GO:0005524">
    <property type="term" value="F:ATP binding"/>
    <property type="evidence" value="ECO:0007669"/>
    <property type="project" value="UniProtKB-KW"/>
</dbReference>
<comment type="caution">
    <text evidence="9">The sequence shown here is derived from an EMBL/GenBank/DDBJ whole genome shotgun (WGS) entry which is preliminary data.</text>
</comment>
<keyword evidence="4" id="KW-0418">Kinase</keyword>
<dbReference type="InterPro" id="IPR036890">
    <property type="entry name" value="HATPase_C_sf"/>
</dbReference>
<dbReference type="GO" id="GO:0016301">
    <property type="term" value="F:kinase activity"/>
    <property type="evidence" value="ECO:0007669"/>
    <property type="project" value="UniProtKB-KW"/>
</dbReference>
<dbReference type="GO" id="GO:0000160">
    <property type="term" value="P:phosphorelay signal transduction system"/>
    <property type="evidence" value="ECO:0007669"/>
    <property type="project" value="UniProtKB-KW"/>
</dbReference>
<evidence type="ECO:0000256" key="2">
    <source>
        <dbReference type="ARBA" id="ARBA00022679"/>
    </source>
</evidence>
<dbReference type="Gene3D" id="3.30.565.10">
    <property type="entry name" value="Histidine kinase-like ATPase, C-terminal domain"/>
    <property type="match status" value="1"/>
</dbReference>
<sequence length="264" mass="28957">QRVLAPEYLRGLFSALFEQLPLEDKTTENRELHVDFVVTHATLAKNLLAECLPASQQTAKPVNLNALIESILPFSAAIEDCVQRDYKAGDVTFVTDEVALSRVLLNIAVNAESVLISQKERFFIVATSFEDDGKLVRISLSDNAGGIPPEILGKIFDYNFTTKTYRSGLGLAIAKENIEKRCGGTIEVESRHISEYPEDHGTTFTIRLPIARSSPNDKKSQTNSSFLAFGLLADGSFSGGAWVILVTVGLGFYTLVLWAQKGNQ</sequence>
<evidence type="ECO:0000256" key="1">
    <source>
        <dbReference type="ARBA" id="ARBA00022553"/>
    </source>
</evidence>
<evidence type="ECO:0000256" key="3">
    <source>
        <dbReference type="ARBA" id="ARBA00022741"/>
    </source>
</evidence>
<dbReference type="PROSITE" id="PS50109">
    <property type="entry name" value="HIS_KIN"/>
    <property type="match status" value="1"/>
</dbReference>
<dbReference type="SUPFAM" id="SSF55874">
    <property type="entry name" value="ATPase domain of HSP90 chaperone/DNA topoisomerase II/histidine kinase"/>
    <property type="match status" value="1"/>
</dbReference>
<dbReference type="PANTHER" id="PTHR43065:SF10">
    <property type="entry name" value="PEROXIDE STRESS-ACTIVATED HISTIDINE KINASE MAK3"/>
    <property type="match status" value="1"/>
</dbReference>
<keyword evidence="7" id="KW-0812">Transmembrane</keyword>
<keyword evidence="6" id="KW-0902">Two-component regulatory system</keyword>
<keyword evidence="2" id="KW-0808">Transferase</keyword>
<dbReference type="PRINTS" id="PR00344">
    <property type="entry name" value="BCTRLSENSOR"/>
</dbReference>
<evidence type="ECO:0000313" key="9">
    <source>
        <dbReference type="EMBL" id="GAG04711.1"/>
    </source>
</evidence>
<keyword evidence="7" id="KW-1133">Transmembrane helix</keyword>
<proteinExistence type="predicted"/>
<dbReference type="AlphaFoldDB" id="X0VVZ9"/>
<dbReference type="Pfam" id="PF02518">
    <property type="entry name" value="HATPase_c"/>
    <property type="match status" value="1"/>
</dbReference>
<dbReference type="PANTHER" id="PTHR43065">
    <property type="entry name" value="SENSOR HISTIDINE KINASE"/>
    <property type="match status" value="1"/>
</dbReference>
<keyword evidence="5" id="KW-0067">ATP-binding</keyword>
<keyword evidence="1" id="KW-0597">Phosphoprotein</keyword>
<accession>X0VVZ9</accession>
<dbReference type="InterPro" id="IPR005467">
    <property type="entry name" value="His_kinase_dom"/>
</dbReference>
<protein>
    <recommendedName>
        <fullName evidence="8">Histidine kinase domain-containing protein</fullName>
    </recommendedName>
</protein>
<dbReference type="InterPro" id="IPR003594">
    <property type="entry name" value="HATPase_dom"/>
</dbReference>
<evidence type="ECO:0000259" key="8">
    <source>
        <dbReference type="PROSITE" id="PS50109"/>
    </source>
</evidence>